<feature type="domain" description="Ig-like" evidence="9">
    <location>
        <begin position="865"/>
        <end position="955"/>
    </location>
</feature>
<dbReference type="FunFam" id="2.60.40.10:FF:001843">
    <property type="entry name" value="KETtiN (Drosophila actin-binding) homolog"/>
    <property type="match status" value="1"/>
</dbReference>
<dbReference type="Proteomes" id="UP000494206">
    <property type="component" value="Unassembled WGS sequence"/>
</dbReference>
<evidence type="ECO:0000256" key="1">
    <source>
        <dbReference type="ARBA" id="ARBA00004161"/>
    </source>
</evidence>
<feature type="domain" description="Ig-like" evidence="9">
    <location>
        <begin position="734"/>
        <end position="821"/>
    </location>
</feature>
<dbReference type="GO" id="GO:0019899">
    <property type="term" value="F:enzyme binding"/>
    <property type="evidence" value="ECO:0007669"/>
    <property type="project" value="UniProtKB-ARBA"/>
</dbReference>
<feature type="domain" description="Ig-like" evidence="9">
    <location>
        <begin position="1253"/>
        <end position="1344"/>
    </location>
</feature>
<dbReference type="GO" id="GO:0031674">
    <property type="term" value="C:I band"/>
    <property type="evidence" value="ECO:0007669"/>
    <property type="project" value="UniProtKB-ARBA"/>
</dbReference>
<evidence type="ECO:0000256" key="4">
    <source>
        <dbReference type="ARBA" id="ARBA00023054"/>
    </source>
</evidence>
<accession>A0A8S1EJK3</accession>
<feature type="domain" description="Ig-like" evidence="9">
    <location>
        <begin position="1387"/>
        <end position="1477"/>
    </location>
</feature>
<dbReference type="InterPro" id="IPR003599">
    <property type="entry name" value="Ig_sub"/>
</dbReference>
<protein>
    <recommendedName>
        <fullName evidence="9">Ig-like domain-containing protein</fullName>
    </recommendedName>
</protein>
<feature type="domain" description="Ig-like" evidence="9">
    <location>
        <begin position="3659"/>
        <end position="3750"/>
    </location>
</feature>
<feature type="domain" description="Ig-like" evidence="9">
    <location>
        <begin position="18"/>
        <end position="105"/>
    </location>
</feature>
<feature type="domain" description="Ig-like" evidence="9">
    <location>
        <begin position="3253"/>
        <end position="3344"/>
    </location>
</feature>
<evidence type="ECO:0000256" key="3">
    <source>
        <dbReference type="ARBA" id="ARBA00022737"/>
    </source>
</evidence>
<feature type="domain" description="Ig-like" evidence="9">
    <location>
        <begin position="2197"/>
        <end position="2289"/>
    </location>
</feature>
<dbReference type="FunFam" id="2.60.40.10:FF:000962">
    <property type="entry name" value="titin isoform X1"/>
    <property type="match status" value="9"/>
</dbReference>
<evidence type="ECO:0000259" key="9">
    <source>
        <dbReference type="PROSITE" id="PS50835"/>
    </source>
</evidence>
<dbReference type="PANTHER" id="PTHR47633">
    <property type="entry name" value="IMMUNOGLOBULIN"/>
    <property type="match status" value="1"/>
</dbReference>
<dbReference type="FunFam" id="2.60.40.10:FF:002222">
    <property type="entry name" value="KETtiN (Drosophila actin-binding) homolog"/>
    <property type="match status" value="1"/>
</dbReference>
<dbReference type="OrthoDB" id="6612025at2759"/>
<dbReference type="SMART" id="SM00409">
    <property type="entry name" value="IG"/>
    <property type="match status" value="34"/>
</dbReference>
<feature type="region of interest" description="Disordered" evidence="8">
    <location>
        <begin position="547"/>
        <end position="578"/>
    </location>
</feature>
<evidence type="ECO:0000313" key="11">
    <source>
        <dbReference type="Proteomes" id="UP000494206"/>
    </source>
</evidence>
<dbReference type="FunFam" id="2.60.40.10:FF:000032">
    <property type="entry name" value="palladin isoform X1"/>
    <property type="match status" value="2"/>
</dbReference>
<evidence type="ECO:0000256" key="2">
    <source>
        <dbReference type="ARBA" id="ARBA00022490"/>
    </source>
</evidence>
<proteinExistence type="predicted"/>
<feature type="domain" description="Ig-like" evidence="9">
    <location>
        <begin position="990"/>
        <end position="1080"/>
    </location>
</feature>
<feature type="domain" description="Ig-like" evidence="9">
    <location>
        <begin position="2461"/>
        <end position="2552"/>
    </location>
</feature>
<reference evidence="10 11" key="1">
    <citation type="submission" date="2020-04" db="EMBL/GenBank/DDBJ databases">
        <authorList>
            <person name="Laetsch R D."/>
            <person name="Stevens L."/>
            <person name="Kumar S."/>
            <person name="Blaxter L. M."/>
        </authorList>
    </citation>
    <scope>NUCLEOTIDE SEQUENCE [LARGE SCALE GENOMIC DNA]</scope>
</reference>
<dbReference type="FunFam" id="2.60.40.10:FF:001721">
    <property type="entry name" value="KETtiN (Drosophila actin-binding) homolog"/>
    <property type="match status" value="2"/>
</dbReference>
<sequence length="4864" mass="544478">MPFKQPLGERDSSNRVAPTFIRPLTDKRAVVGERVILECQLEGNPDPAIKWLKDGYNVSMCPDYQIEEDGLKHRLIIPQVQAADNGRFTAQAANSAGIKQSTCILIVGPAPTPVPGAKYTIASPAPPQTPVGPSAPIFLKELRHQPLKPGGSVTFEGRVAAVPPPKIEWLKNGKPLQNYRAKIEHDQKSGIISMTIPQMFNDDVGEYTVKASNVHGEETSVAQLLPREQYDKWFSSEQHRLTKERKQRMMSQTLRPNSVAQNQMKKQGYDTDPGSVDMQSWGISESETEPELSALDSKNSVGTKPIVRVPLRGLRLTEGTDAILQANIVGNPKPRIQWLFNGRPLQLQGPRMQMTFKGSLAVLKISMITPEEAGEYTVSSENRFGKVESSARIEVYPLSVPEVRHNSDYQAQKLQEQRQLEQQKQEQQRESARLEEERRRLLALEKQHQQQREAARLEEERRRAIALEQQRQEQQQEAARLEEARRRLVALERQQYEQQQREALRLEEERRRVAELQQRASLENFRHQAPQFYEEPRYTQTRPNHQQLYEQHRRQQQQQHQYHQQQQQSHYHQPIPSSNFHLNRYQQHIREEHGNNMPIRKPQEQPNGEIKMNGSPVPGRSHAHGAALVNARPPQFLVHPQSVAAKALETVTFSAKVVGSPQPTLIWCKSDGTQIKNGGKFKIEEGPDGSSRLIIEKVDAHDADMYMIVARNDGGSSQSRFSLNVLQAKSPEAPEFVGKFQSTTLYDGDSVKLYCKCSGEGVTFKWYKDNEPISTGGNFVVEVKGNETTLSINGATLQDGGWYRCDASNKHGTTTLKGRVVVQSRQKFPGPAHREMITLRKTEKVERSRTPVNMLQDVSASKSAPNFVGSLQNQQLIEGQSAKLEIKYTPSDDPNLRIAWLLNGKAILASSRVSTSVDFGIATLQINPVTVFDQGEYTVVAVNPLGESRTSSNIAVIGHGTFFQQDGSSFGTTYQSKVAHAPAGVQLDLPNFHSDLRSQEVFEGQSIHLEVKLTPFNDPKLQVIWYLNGRELVNNERYRQTFANGFATLDISQVTKEDSGYYTCKAINELGEAENQATVIVHPKVDMQQFGTNRAYDIDDVREIQYSYSSVDLTPKFLTQLQSFHCDQELGRSFFEARIQPINDPSLRVSWLKNGQPLPNANRIQLSHNFGVVSLSLHPTYPEDAGVYTCVLFNASGQAQSSAELTTVWVDSLQLDSKHTDSLPIIGYLDSHQVHIGPQSVERPEEFHSLEAPKFARELTNRIEVMENEPVHFEARIQPANDVKMTVEWYHNGKPLPAAHRFRPMFDFGYVALDLLYAYPEDSGIYTLVARNELGEAQSNVELVVGNEKVLYLEPHHPGGLARIQELEQDRRRGIAEVDDRTCDAAPKFLNDIDDITINEYDNIHLDLRVTPINDPSMVIEWYINGRPIMTGSRIKTLNEFGFIALDIKSAIPEDSGTYSIKASNLLGEAIRQCVVTVQPSGQILSDTHHEESLNKISNLENMNKYARSDIEEHGPEGPPTFVNRLPEDLGEIDEGEPVHLECQVSPINDGTLNVTWLRDGQPIPHGHRFRTFYDFGFVSLDIIGFYAHDVGTYTCRAENALGADETSASIRCTRTNRSNSDRYGSRLAKEAIIGGVQHPKSYARIQEIEAAKPAPQEVPELPKQAPQFVKPLGPPIQCMEGENVYLEAQVTPTDDNTLTYEWLVNGQPLIKAHRFVLSQDFGYIALNILYCYPEDNGIYTLVVRNSTGEAQSSTEINCGYLSGNLTDSFHPNSLQRIAELETPYQRAEPLPEKEKEMPQILRSLPDKIDAVHESQTLHLEAQISPIDDNTMKYEWLFNGQPLKASSRYRALCDFGFVSLDIDYINVEDAGKYTLAVYNSVGRAETSCEFEVIPLKSILSDTAHPESLKKIIEMEQFQPAKPSDDDAPMQPPVFTQPLTGPSDQLKEGQSVHMDCVVQPINDPTLKIEWFRDGQPLMFGSRIRTIHDFGYVGLEFLHIHPEDTGVYTCRATNIVGQAETSIRIDCRARRNIYLNTHHDSSWQKIQEIENRVDEREPTPEIIFEPPTFTEQLVDQTDAIEGQTLRLEARLIPVNDPSMIVTWTRNDQKLPEGSRFMPARNFDVVSLDILALYGEDSGVYKCHAISASGEAATTCTVNCAATQSLLLDTMHEKSWNRVKEIENRPKVEKVYEDAEKVAPNFVVPLSSSSAEINEGAPIHLECQVEPTNDNELTVQWYHNGQPLANGHRFKTTYDFGYVSLDILYAFVQDIGEWSCVARNRVGEAVTSTSLNIIPRGTIYTDSQHPESWQKIQQLEAPSAPAPEHPDAEFDAPQFIEPLDNIERIEFQSVHFHSKVIPQNDPKLRIQWFKDGQPLANSNRFKLTSEFGYIALDISHTVPEDSGVYSIKAWNVKGEAEVQGQLTVHGNASILSDTQNEQSWQKIQFIEAARKPGEEAPDIKHGPPKFVTQLQSLADVVEGQPSHFEAQFIPFTDPNTVVQWYLNGTPLTASSRRILRNDFGLASLDLQYTLGEDNGEYTVVVKNSEGEDRSTASLGCTSRAGILDGTQHEQSWKRIQEIEAPRSRAPEPEGPVFEKPSFVQSLQSIADLPEGASAILEARLTPVNDPNLKVQWFYNDQPLMESNWISTSNDFGCVSLRISPVYARHSGIYLCKAWNDYGNATTSASITVQGSDGLLLDTAHPASLQKIQELEAIDKNARLEAPERTYEKPYWLQGFENFDQVGEGQSVTLHGLVEPSGDPNMKIEWLLNGTPLMNANRFRQEYEFGNAILTIVHVLPHDSGVYTCRAYNLHGDASTSSTVTTAGYEKILYNSHHPVSWQKIQELEAPKIVEEIEEVIETEKPHFLTQLESAENVEEGIPLHLEATFQPARDPELKVVWKKNDQLLQASQLVQTRHELGWATLDILSVNEDHNGLYTLTISNSQGEAVSTASVKVAGTGPILDATRHEESWKRIQDLEAPKAPEPEAPAPTYDHPAITTQIEDKECVEGDHIRFEAHIVPVNDPRLQVQWIRNGVPLSHGSKYAIQQDFGICSLDIAYTFPEDAGIYQLRIWNPDGEAVSSATLKCQGKDSIIGDVQHQESWKRIQEIEAAKPKLEEADPEPKGPPRFIQPISCVGQLVENQPAHFEATIEPVDDPTLTVTWYLNGQPIAASSRIKMINDFGWIIMDIGQVDTRDSGEWKCIVKNAAGEAESSATLNVEGRDGILQDSLQPQSLSHIQKIEAGKPVPEPLPEQQFEAPVIVSELQVQGLLEEGGSAHLQAQFTPAADPTLRCEWLRNGQPILNSNRYKMVQDFGFAVLDILHLMKHDIGEYTLHVSNASGTASTSTSFNVEEKSGLILHPQNDQKAKAIEVLEDNLKKRPEEIEQELKEAMPVFIEPLSAPIDTEEGKRAHFTARYEPINDNNLYIQWYHDGKPLKTGSRIKTINNFGTIVLEISPVYPEDSGEYTCRAVNRIGEATTSTSLTCAAKEGIIGTTQLPERMANAGAKIAEIEAPKYKPDDAADVKHGPPKFTTALVGPNELQESEQAHLECQVTPVSDPRLKIEWFHNGQPVAHSNRMKVIHDFGFVVLELSPAEPQDSGTWTCRATNDEGSDEVSTDIKVFGTGGISYEWQSVGQQKERIIELEDWIHRPKEELNELAVDYPAPSFSQELTDLGQLNETDATAFVCVLDPIGDPTLRVKWEHNGRPIPYSNRISCTNEFGVATLLIKHLIAADAGEYKCIATNAKGTATTTGHITVESLTETNVPQIIQPLVDSVENTLEGDSIHLECRFTPINDPRLQVHWLRNGQPLSDASRYRSVVEFGFVSLDILYAYPEDNGDYELVVTNDKGEARTKTKLVVLPRPSLDYTSQTHGNQQDIIESHFKQYSTAKIELTANDIYNEVDKKAPEFKTQLQNIGVLEGDFCRFETQVIPINDPYMKIEWYKDQKPVLLGRRFKSTHDFGFVSLDVLYALPDDTGEYTCVATNKYGQSMISAKLACQGTSNVITDSQMPQGLRVSNVKNDQTNMYWSQQAVAQQPKEKQSPQFTIPVRNLQVTENEPARFECAVTGYPRPKVTWFINGNQALHGHRYKLSYDGLHYLTISKCRISDAGEVVAIATNTEGESLSSATLDIFQKDDFRQTKLKPTTFKTSEELRSRELQWQKETLGSLGEAFETAPKPDAQKLMHVERSHSPIEPLETEELIQKFTRPRDDNFYEKLSYVEIQKPQFKGMELEPVSLKAGKIEKYEPPVEEMEKVSLRPVEEKDAKEIPQEKPEWAPDGIPKLPGVAENKFKKLPEPEPELNVPARDQVKLKIAKPTTGKLVESGEKVKLNADKAMIKEIAMKPEQPKEEITVHKDQVQLKQQQLPKAGPKGEHFVVEREKDLKQTPAVVKPAIEETRISTKVKYSANNFPLTNSGISSEQFTYRYSSHNRERTVGFHMIRPQPKKVGQSKQAPPALVQQLKPLQGEAGKSAKFTIEFTGAAPMKVTWFKEGKEIKSTFRSQITTTATSSSLNIAKLENSHSGEYCVRLENVAGTVESLANLTVNAPTSHGTAPTFTSRIADLRIQQNGPAEFSCQINAEQKPTVQWFKDGQPLPNDDRFTVVEENGVFKLKFANVLSTDAGVYEIVAKNPAGEARCKARLNVNLQKTGKGVEEGPKYEAPKFTTQIQPIVVDEGKSAQFSAKFSGFPEPTIRWYRNNEPVKHADGYQISQTKDEAILKISGAKNEDVAEYRVEASNPAGKASSVANLLLSPRSGKVAKTTITRGGSSSSAPAADAPHFVAKLTDISARQGHTVKFTAEVDGNPEPTVQWQFNGKPIAASKDIKISRNGKLAILELARVKIESAGEYQIIIRNDKGAATSQARLNLSAYQ</sequence>
<dbReference type="CDD" id="cd00096">
    <property type="entry name" value="Ig"/>
    <property type="match status" value="5"/>
</dbReference>
<gene>
    <name evidence="10" type="ORF">CBOVIS_LOCUS1264</name>
</gene>
<dbReference type="Pfam" id="PF07679">
    <property type="entry name" value="I-set"/>
    <property type="match status" value="34"/>
</dbReference>
<feature type="domain" description="Ig-like" evidence="9">
    <location>
        <begin position="3523"/>
        <end position="3614"/>
    </location>
</feature>
<feature type="domain" description="Ig-like" evidence="9">
    <location>
        <begin position="3901"/>
        <end position="3991"/>
    </location>
</feature>
<dbReference type="GO" id="GO:0045989">
    <property type="term" value="P:positive regulation of striated muscle contraction"/>
    <property type="evidence" value="ECO:0007669"/>
    <property type="project" value="UniProtKB-ARBA"/>
</dbReference>
<dbReference type="FunFam" id="2.60.40.10:FF:002009">
    <property type="match status" value="3"/>
</dbReference>
<feature type="domain" description="Ig-like" evidence="9">
    <location>
        <begin position="1667"/>
        <end position="1758"/>
    </location>
</feature>
<evidence type="ECO:0000313" key="10">
    <source>
        <dbReference type="EMBL" id="CAB3397922.1"/>
    </source>
</evidence>
<dbReference type="InterPro" id="IPR013783">
    <property type="entry name" value="Ig-like_fold"/>
</dbReference>
<keyword evidence="3" id="KW-0677">Repeat</keyword>
<feature type="domain" description="Ig-like" evidence="9">
    <location>
        <begin position="2593"/>
        <end position="2684"/>
    </location>
</feature>
<dbReference type="FunFam" id="2.60.40.10:FF:002429">
    <property type="entry name" value="KETtiN (Drosophila actin-binding) homolog"/>
    <property type="match status" value="1"/>
</dbReference>
<feature type="domain" description="Ig-like" evidence="9">
    <location>
        <begin position="3760"/>
        <end position="3852"/>
    </location>
</feature>
<evidence type="ECO:0000256" key="8">
    <source>
        <dbReference type="SAM" id="MobiDB-lite"/>
    </source>
</evidence>
<feature type="domain" description="Ig-like" evidence="9">
    <location>
        <begin position="4771"/>
        <end position="4859"/>
    </location>
</feature>
<dbReference type="FunFam" id="2.60.40.10:FF:001850">
    <property type="entry name" value="KETtiN (Drosophila actin-binding) homolog"/>
    <property type="match status" value="1"/>
</dbReference>
<feature type="region of interest" description="Disordered" evidence="8">
    <location>
        <begin position="4247"/>
        <end position="4277"/>
    </location>
</feature>
<feature type="domain" description="Ig-like" evidence="9">
    <location>
        <begin position="1520"/>
        <end position="1612"/>
    </location>
</feature>
<dbReference type="FunFam" id="2.60.40.10:FF:001927">
    <property type="entry name" value="KETtiN (Drosophila actin-binding) homolog"/>
    <property type="match status" value="1"/>
</dbReference>
<dbReference type="PROSITE" id="PS50835">
    <property type="entry name" value="IG_LIKE"/>
    <property type="match status" value="33"/>
</dbReference>
<feature type="domain" description="Ig-like" evidence="9">
    <location>
        <begin position="2990"/>
        <end position="3080"/>
    </location>
</feature>
<feature type="domain" description="Ig-like" evidence="9">
    <location>
        <begin position="2065"/>
        <end position="2156"/>
    </location>
</feature>
<dbReference type="PANTHER" id="PTHR47633:SF4">
    <property type="entry name" value="MYOPALLADIN ISOFORM X1"/>
    <property type="match status" value="1"/>
</dbReference>
<feature type="domain" description="Ig-like" evidence="9">
    <location>
        <begin position="4449"/>
        <end position="4537"/>
    </location>
</feature>
<comment type="subcellular location">
    <subcellularLocation>
        <location evidence="1">Cytoplasm</location>
        <location evidence="1">Myofibril</location>
        <location evidence="1">Sarcomere</location>
        <location evidence="1">A band</location>
    </subcellularLocation>
</comment>
<comment type="caution">
    <text evidence="10">The sequence shown here is derived from an EMBL/GenBank/DDBJ whole genome shotgun (WGS) entry which is preliminary data.</text>
</comment>
<keyword evidence="5" id="KW-1015">Disulfide bond</keyword>
<dbReference type="FunFam" id="2.60.40.10:FF:000425">
    <property type="entry name" value="Myosin light chain kinase"/>
    <property type="match status" value="1"/>
</dbReference>
<dbReference type="FunFam" id="2.60.40.10:FF:000107">
    <property type="entry name" value="Myosin, light chain kinase a"/>
    <property type="match status" value="1"/>
</dbReference>
<dbReference type="EMBL" id="CADEPM010000001">
    <property type="protein sequence ID" value="CAB3397922.1"/>
    <property type="molecule type" value="Genomic_DNA"/>
</dbReference>
<dbReference type="InterPro" id="IPR003598">
    <property type="entry name" value="Ig_sub2"/>
</dbReference>
<feature type="compositionally biased region" description="Basic and acidic residues" evidence="8">
    <location>
        <begin position="4247"/>
        <end position="4269"/>
    </location>
</feature>
<evidence type="ECO:0000256" key="7">
    <source>
        <dbReference type="SAM" id="Coils"/>
    </source>
</evidence>
<dbReference type="InterPro" id="IPR036179">
    <property type="entry name" value="Ig-like_dom_sf"/>
</dbReference>
<organism evidence="10 11">
    <name type="scientific">Caenorhabditis bovis</name>
    <dbReference type="NCBI Taxonomy" id="2654633"/>
    <lineage>
        <taxon>Eukaryota</taxon>
        <taxon>Metazoa</taxon>
        <taxon>Ecdysozoa</taxon>
        <taxon>Nematoda</taxon>
        <taxon>Chromadorea</taxon>
        <taxon>Rhabditida</taxon>
        <taxon>Rhabditina</taxon>
        <taxon>Rhabditomorpha</taxon>
        <taxon>Rhabditoidea</taxon>
        <taxon>Rhabditidae</taxon>
        <taxon>Peloderinae</taxon>
        <taxon>Caenorhabditis</taxon>
    </lineage>
</organism>
<feature type="domain" description="Ig-like" evidence="9">
    <location>
        <begin position="2858"/>
        <end position="2949"/>
    </location>
</feature>
<feature type="domain" description="Ig-like" evidence="9">
    <location>
        <begin position="2719"/>
        <end position="2817"/>
    </location>
</feature>
<feature type="compositionally biased region" description="Low complexity" evidence="8">
    <location>
        <begin position="556"/>
        <end position="573"/>
    </location>
</feature>
<keyword evidence="4 7" id="KW-0175">Coiled coil</keyword>
<dbReference type="FunFam" id="2.60.40.10:FF:000714">
    <property type="entry name" value="Titin novex-3"/>
    <property type="match status" value="1"/>
</dbReference>
<feature type="domain" description="Ig-like" evidence="9">
    <location>
        <begin position="3387"/>
        <end position="3478"/>
    </location>
</feature>
<evidence type="ECO:0000256" key="5">
    <source>
        <dbReference type="ARBA" id="ARBA00023157"/>
    </source>
</evidence>
<evidence type="ECO:0000256" key="6">
    <source>
        <dbReference type="ARBA" id="ARBA00023319"/>
    </source>
</evidence>
<keyword evidence="6" id="KW-0393">Immunoglobulin domain</keyword>
<feature type="domain" description="Ig-like" evidence="9">
    <location>
        <begin position="634"/>
        <end position="724"/>
    </location>
</feature>
<feature type="domain" description="Ig-like" evidence="9">
    <location>
        <begin position="133"/>
        <end position="222"/>
    </location>
</feature>
<dbReference type="FunFam" id="2.60.40.10:FF:000697">
    <property type="entry name" value="titin isoform X1"/>
    <property type="match status" value="1"/>
</dbReference>
<feature type="domain" description="Ig-like" evidence="9">
    <location>
        <begin position="4548"/>
        <end position="4647"/>
    </location>
</feature>
<dbReference type="Gene3D" id="2.60.40.10">
    <property type="entry name" value="Immunoglobulins"/>
    <property type="match status" value="34"/>
</dbReference>
<dbReference type="SUPFAM" id="SSF48726">
    <property type="entry name" value="Immunoglobulin"/>
    <property type="match status" value="34"/>
</dbReference>
<dbReference type="FunFam" id="2.60.40.10:FF:000612">
    <property type="entry name" value="palladin isoform X1"/>
    <property type="match status" value="1"/>
</dbReference>
<feature type="domain" description="Ig-like" evidence="9">
    <location>
        <begin position="4037"/>
        <end position="4124"/>
    </location>
</feature>
<dbReference type="GO" id="GO:0040017">
    <property type="term" value="P:positive regulation of locomotion"/>
    <property type="evidence" value="ECO:0007669"/>
    <property type="project" value="UniProtKB-ARBA"/>
</dbReference>
<dbReference type="SMART" id="SM00408">
    <property type="entry name" value="IGc2"/>
    <property type="match status" value="25"/>
</dbReference>
<feature type="domain" description="Ig-like" evidence="9">
    <location>
        <begin position="3108"/>
        <end position="3212"/>
    </location>
</feature>
<keyword evidence="2" id="KW-0963">Cytoplasm</keyword>
<dbReference type="GO" id="GO:0031672">
    <property type="term" value="C:A band"/>
    <property type="evidence" value="ECO:0007669"/>
    <property type="project" value="UniProtKB-SubCell"/>
</dbReference>
<feature type="domain" description="Ig-like" evidence="9">
    <location>
        <begin position="305"/>
        <end position="394"/>
    </location>
</feature>
<feature type="domain" description="Ig-like" evidence="9">
    <location>
        <begin position="1931"/>
        <end position="2024"/>
    </location>
</feature>
<dbReference type="InterPro" id="IPR013098">
    <property type="entry name" value="Ig_I-set"/>
</dbReference>
<name>A0A8S1EJK3_9PELO</name>
<dbReference type="InterPro" id="IPR007110">
    <property type="entry name" value="Ig-like_dom"/>
</dbReference>
<feature type="domain" description="Ig-like" evidence="9">
    <location>
        <begin position="4655"/>
        <end position="4745"/>
    </location>
</feature>
<dbReference type="FunFam" id="2.60.40.10:FF:000119">
    <property type="entry name" value="Sallimus, isoform P"/>
    <property type="match status" value="8"/>
</dbReference>
<feature type="domain" description="Ig-like" evidence="9">
    <location>
        <begin position="1083"/>
        <end position="1206"/>
    </location>
</feature>
<feature type="domain" description="Ig-like" evidence="9">
    <location>
        <begin position="2330"/>
        <end position="2420"/>
    </location>
</feature>
<keyword evidence="11" id="KW-1185">Reference proteome</keyword>
<dbReference type="GO" id="GO:0060298">
    <property type="term" value="P:positive regulation of sarcomere organization"/>
    <property type="evidence" value="ECO:0007669"/>
    <property type="project" value="UniProtKB-ARBA"/>
</dbReference>
<feature type="coiled-coil region" evidence="7">
    <location>
        <begin position="406"/>
        <end position="519"/>
    </location>
</feature>